<feature type="transmembrane region" description="Helical" evidence="11">
    <location>
        <begin position="64"/>
        <end position="85"/>
    </location>
</feature>
<dbReference type="EMBL" id="BAABCN010000002">
    <property type="protein sequence ID" value="GAA3871601.1"/>
    <property type="molecule type" value="Genomic_DNA"/>
</dbReference>
<dbReference type="Proteomes" id="UP001501803">
    <property type="component" value="Unassembled WGS sequence"/>
</dbReference>
<dbReference type="RefSeq" id="WP_345063706.1">
    <property type="nucleotide sequence ID" value="NZ_BAABCN010000002.1"/>
</dbReference>
<feature type="domain" description="FtsK" evidence="12">
    <location>
        <begin position="477"/>
        <end position="677"/>
    </location>
</feature>
<dbReference type="InterPro" id="IPR002543">
    <property type="entry name" value="FtsK_dom"/>
</dbReference>
<dbReference type="NCBIfam" id="TIGR03925">
    <property type="entry name" value="T7SS_EccC_b"/>
    <property type="match status" value="1"/>
</dbReference>
<dbReference type="SMART" id="SM00382">
    <property type="entry name" value="AAA"/>
    <property type="match status" value="3"/>
</dbReference>
<comment type="subcellular location">
    <subcellularLocation>
        <location evidence="1">Cell membrane</location>
        <topology evidence="1">Multi-pass membrane protein</topology>
    </subcellularLocation>
</comment>
<evidence type="ECO:0000256" key="6">
    <source>
        <dbReference type="ARBA" id="ARBA00022840"/>
    </source>
</evidence>
<name>A0ABP7KCN5_9MICO</name>
<feature type="region of interest" description="Disordered" evidence="10">
    <location>
        <begin position="1"/>
        <end position="23"/>
    </location>
</feature>
<feature type="compositionally biased region" description="Basic residues" evidence="10">
    <location>
        <begin position="1"/>
        <end position="10"/>
    </location>
</feature>
<gene>
    <name evidence="13" type="ORF">GCM10022381_13360</name>
</gene>
<evidence type="ECO:0000256" key="8">
    <source>
        <dbReference type="ARBA" id="ARBA00023136"/>
    </source>
</evidence>
<evidence type="ECO:0000313" key="13">
    <source>
        <dbReference type="EMBL" id="GAA3871601.1"/>
    </source>
</evidence>
<keyword evidence="2" id="KW-1003">Cell membrane</keyword>
<protein>
    <submittedName>
        <fullName evidence="13">Type VII secretion protein EccC</fullName>
    </submittedName>
</protein>
<keyword evidence="6 9" id="KW-0067">ATP-binding</keyword>
<dbReference type="Gene3D" id="3.40.50.300">
    <property type="entry name" value="P-loop containing nucleotide triphosphate hydrolases"/>
    <property type="match status" value="4"/>
</dbReference>
<dbReference type="Pfam" id="PF01580">
    <property type="entry name" value="FtsK_SpoIIIE"/>
    <property type="match status" value="3"/>
</dbReference>
<evidence type="ECO:0000256" key="9">
    <source>
        <dbReference type="PROSITE-ProRule" id="PRU00289"/>
    </source>
</evidence>
<dbReference type="InterPro" id="IPR027417">
    <property type="entry name" value="P-loop_NTPase"/>
</dbReference>
<feature type="binding site" evidence="9">
    <location>
        <begin position="500"/>
        <end position="507"/>
    </location>
    <ligand>
        <name>ATP</name>
        <dbReference type="ChEBI" id="CHEBI:30616"/>
    </ligand>
</feature>
<dbReference type="SUPFAM" id="SSF52540">
    <property type="entry name" value="P-loop containing nucleoside triphosphate hydrolases"/>
    <property type="match status" value="3"/>
</dbReference>
<dbReference type="InterPro" id="IPR023837">
    <property type="entry name" value="EccCb-like_Actinobacteria"/>
</dbReference>
<keyword evidence="14" id="KW-1185">Reference proteome</keyword>
<evidence type="ECO:0000256" key="2">
    <source>
        <dbReference type="ARBA" id="ARBA00022475"/>
    </source>
</evidence>
<organism evidence="13 14">
    <name type="scientific">Leifsonia kafniensis</name>
    <dbReference type="NCBI Taxonomy" id="475957"/>
    <lineage>
        <taxon>Bacteria</taxon>
        <taxon>Bacillati</taxon>
        <taxon>Actinomycetota</taxon>
        <taxon>Actinomycetes</taxon>
        <taxon>Micrococcales</taxon>
        <taxon>Microbacteriaceae</taxon>
        <taxon>Leifsonia</taxon>
    </lineage>
</organism>
<evidence type="ECO:0000256" key="3">
    <source>
        <dbReference type="ARBA" id="ARBA00022692"/>
    </source>
</evidence>
<dbReference type="NCBIfam" id="TIGR03924">
    <property type="entry name" value="T7SS_EccC_a"/>
    <property type="match status" value="1"/>
</dbReference>
<keyword evidence="3 11" id="KW-0812">Transmembrane</keyword>
<keyword evidence="5 9" id="KW-0547">Nucleotide-binding</keyword>
<feature type="domain" description="FtsK" evidence="12">
    <location>
        <begin position="822"/>
        <end position="1013"/>
    </location>
</feature>
<sequence>MSTTKIHRPSRVTTPVERPPAETIAAPPPVQDGAAGGIPIQALIPVLGAATSVTMMVVLRGQAIFMLIGALVLIVALVGGLGMAISQRGNATRQRLTQRERYLDYLEKSRADIRDRAHQARSELALLNPAPPALLDLCRDPERRWERRKTDADFLRVRVGDGDVRWFDITVPSAENPVTPFDPILIDEAESVISHYSTVHGMPVIVNLDNAGEVALIGNREEVLGISRTLIAQIASLHSPDDVHLAAVFDADTASEWAGFDLLPHVIEPLVYDSVVPARRVASSTHALTRVLGEELAERAQRAALAKRSGTRTPSSRLIVFVDDTNRVASTLPLPDSGLSLSDMNVTVVHLLTDRLHEPSDVTVRITATGDELLIESSDPAGAGAGAGAGATGLAATAAVTASLDLLSPALFQSIARVLSPLRLTVSHRDEPDAVAAIDITDLLGITDLESVKGDARWAPRSTRDFLRVPIGVDDNGAPVLLDLKESAQLGMGPHGITIGATGSGKSEMLRTLILGLALTHSPEDLSMVLVDFKGGAAFAPFNGLPHVAGIIDNLADDPQLTQRARESIAGEVVRRQQVLRDAGSSPSITHYRELRRERPDLPPLPHLFVVIDEFGELLTAEPDFVDLLLTIGRIGRSIGVHLLLSSQRIEAGKLRGLETYLSYRLGLRTFSESESSIVLDTPDAYHLPAIPGYGYLKVDTSVYKRFRSGYVSGPLPGATPVISDERLLEPLVLPTFNSLAAAPGSDVVEDSLEAPRVGRALIDEAVDRLRDPARASRAVWLPPLPTRVALARVLEAEASEERTQPLLVPIGLIDDPARQTQSAWRLDLSASGGHVAVIGAPQSGRSTFLRTLAASIALTHTPRQVTMYGMDLTGGGLRRIEGFAHVGGVATRSHKDRLLRSLEELHRMLATREEIFARYGIDSVQSLRTMHAAGDIPELISADIVLLVDGYGSLRNDFEELDGPFVDLLQRGGSFGIHIVLSMTRWNELRMAHQPLVGTRIELRLNDPADSIIGRKLSQTLKADQPGRMLTGDGLFAQLALPVLDDTDDDQLGEALEDLARRVSAGWEGPSAAPIRLLPTEFSLDELPDELDEPHRIPLGLRQDTMEPAYLELSSLDQHLLAFGDAQSGKSTLLRTILHGLIDRHTPDELVIALMDLRGELVGEIPDAYLGGHASTSTEARSLATAIAAELEKRQNASTRAERNQGPRIVIIADDYDILVSGGTEPLKPLLPYLPSARDLRLHVILTRPVAGASRAMYDVVLQSIRDTAGSAFIMSGERSEGQLFPGVYAETMLPGRGRFVRRGDRPRIIHAATAETRATPDQELAG</sequence>
<evidence type="ECO:0000256" key="10">
    <source>
        <dbReference type="SAM" id="MobiDB-lite"/>
    </source>
</evidence>
<feature type="domain" description="FtsK" evidence="12">
    <location>
        <begin position="1107"/>
        <end position="1285"/>
    </location>
</feature>
<dbReference type="InterPro" id="IPR003593">
    <property type="entry name" value="AAA+_ATPase"/>
</dbReference>
<evidence type="ECO:0000256" key="7">
    <source>
        <dbReference type="ARBA" id="ARBA00022989"/>
    </source>
</evidence>
<evidence type="ECO:0000256" key="5">
    <source>
        <dbReference type="ARBA" id="ARBA00022741"/>
    </source>
</evidence>
<evidence type="ECO:0000256" key="11">
    <source>
        <dbReference type="SAM" id="Phobius"/>
    </source>
</evidence>
<accession>A0ABP7KCN5</accession>
<dbReference type="PANTHER" id="PTHR22683:SF1">
    <property type="entry name" value="TYPE VII SECRETION SYSTEM PROTEIN ESSC"/>
    <property type="match status" value="1"/>
</dbReference>
<keyword evidence="7 11" id="KW-1133">Transmembrane helix</keyword>
<evidence type="ECO:0000259" key="12">
    <source>
        <dbReference type="PROSITE" id="PS50901"/>
    </source>
</evidence>
<dbReference type="InterPro" id="IPR050206">
    <property type="entry name" value="FtsK/SpoIIIE/SftA"/>
</dbReference>
<comment type="caution">
    <text evidence="13">The sequence shown here is derived from an EMBL/GenBank/DDBJ whole genome shotgun (WGS) entry which is preliminary data.</text>
</comment>
<evidence type="ECO:0000256" key="4">
    <source>
        <dbReference type="ARBA" id="ARBA00022737"/>
    </source>
</evidence>
<dbReference type="PANTHER" id="PTHR22683">
    <property type="entry name" value="SPORULATION PROTEIN RELATED"/>
    <property type="match status" value="1"/>
</dbReference>
<feature type="transmembrane region" description="Helical" evidence="11">
    <location>
        <begin position="38"/>
        <end position="59"/>
    </location>
</feature>
<dbReference type="PROSITE" id="PS50901">
    <property type="entry name" value="FTSK"/>
    <property type="match status" value="3"/>
</dbReference>
<proteinExistence type="predicted"/>
<evidence type="ECO:0000256" key="1">
    <source>
        <dbReference type="ARBA" id="ARBA00004651"/>
    </source>
</evidence>
<feature type="binding site" evidence="9">
    <location>
        <begin position="840"/>
        <end position="847"/>
    </location>
    <ligand>
        <name>ATP</name>
        <dbReference type="ChEBI" id="CHEBI:30616"/>
    </ligand>
</feature>
<evidence type="ECO:0000313" key="14">
    <source>
        <dbReference type="Proteomes" id="UP001501803"/>
    </source>
</evidence>
<dbReference type="InterPro" id="IPR023836">
    <property type="entry name" value="EccCa-like_Actinobacteria"/>
</dbReference>
<reference evidence="14" key="1">
    <citation type="journal article" date="2019" name="Int. J. Syst. Evol. Microbiol.">
        <title>The Global Catalogue of Microorganisms (GCM) 10K type strain sequencing project: providing services to taxonomists for standard genome sequencing and annotation.</title>
        <authorList>
            <consortium name="The Broad Institute Genomics Platform"/>
            <consortium name="The Broad Institute Genome Sequencing Center for Infectious Disease"/>
            <person name="Wu L."/>
            <person name="Ma J."/>
        </authorList>
    </citation>
    <scope>NUCLEOTIDE SEQUENCE [LARGE SCALE GENOMIC DNA]</scope>
    <source>
        <strain evidence="14">JCM 17021</strain>
    </source>
</reference>
<keyword evidence="8 11" id="KW-0472">Membrane</keyword>
<keyword evidence="4" id="KW-0677">Repeat</keyword>
<feature type="binding site" evidence="9">
    <location>
        <begin position="1125"/>
        <end position="1132"/>
    </location>
    <ligand>
        <name>ATP</name>
        <dbReference type="ChEBI" id="CHEBI:30616"/>
    </ligand>
</feature>